<name>A0ABR3EHS6_9AGAR</name>
<evidence type="ECO:0000313" key="2">
    <source>
        <dbReference type="EMBL" id="KAL0562417.1"/>
    </source>
</evidence>
<reference evidence="2 3" key="1">
    <citation type="submission" date="2024-02" db="EMBL/GenBank/DDBJ databases">
        <title>A draft genome for the cacao thread blight pathogen Marasmius crinis-equi.</title>
        <authorList>
            <person name="Cohen S.P."/>
            <person name="Baruah I.K."/>
            <person name="Amoako-Attah I."/>
            <person name="Bukari Y."/>
            <person name="Meinhardt L.W."/>
            <person name="Bailey B.A."/>
        </authorList>
    </citation>
    <scope>NUCLEOTIDE SEQUENCE [LARGE SCALE GENOMIC DNA]</scope>
    <source>
        <strain evidence="2 3">GH-76</strain>
    </source>
</reference>
<evidence type="ECO:0000256" key="1">
    <source>
        <dbReference type="SAM" id="MobiDB-lite"/>
    </source>
</evidence>
<protein>
    <submittedName>
        <fullName evidence="2">Uncharacterized protein</fullName>
    </submittedName>
</protein>
<feature type="compositionally biased region" description="Low complexity" evidence="1">
    <location>
        <begin position="1"/>
        <end position="23"/>
    </location>
</feature>
<keyword evidence="3" id="KW-1185">Reference proteome</keyword>
<feature type="region of interest" description="Disordered" evidence="1">
    <location>
        <begin position="1"/>
        <end position="49"/>
    </location>
</feature>
<dbReference type="Proteomes" id="UP001465976">
    <property type="component" value="Unassembled WGS sequence"/>
</dbReference>
<dbReference type="EMBL" id="JBAHYK010005827">
    <property type="protein sequence ID" value="KAL0562417.1"/>
    <property type="molecule type" value="Genomic_DNA"/>
</dbReference>
<feature type="non-terminal residue" evidence="2">
    <location>
        <position position="111"/>
    </location>
</feature>
<sequence>MPPTTISQPSLPSTSQPPSSTPSIAPPTTPVNASADDNNDDDDNNIRLPKYNLPASGFLTEGHSREIITQQQEVMVRCMDKIKELRTEVADLKVKVATRGPRRGRTSKSAA</sequence>
<organism evidence="2 3">
    <name type="scientific">Marasmius crinis-equi</name>
    <dbReference type="NCBI Taxonomy" id="585013"/>
    <lineage>
        <taxon>Eukaryota</taxon>
        <taxon>Fungi</taxon>
        <taxon>Dikarya</taxon>
        <taxon>Basidiomycota</taxon>
        <taxon>Agaricomycotina</taxon>
        <taxon>Agaricomycetes</taxon>
        <taxon>Agaricomycetidae</taxon>
        <taxon>Agaricales</taxon>
        <taxon>Marasmiineae</taxon>
        <taxon>Marasmiaceae</taxon>
        <taxon>Marasmius</taxon>
    </lineage>
</organism>
<comment type="caution">
    <text evidence="2">The sequence shown here is derived from an EMBL/GenBank/DDBJ whole genome shotgun (WGS) entry which is preliminary data.</text>
</comment>
<evidence type="ECO:0000313" key="3">
    <source>
        <dbReference type="Proteomes" id="UP001465976"/>
    </source>
</evidence>
<proteinExistence type="predicted"/>
<gene>
    <name evidence="2" type="ORF">V5O48_019670</name>
</gene>
<accession>A0ABR3EHS6</accession>